<name>S6EQ88_LACLL</name>
<feature type="transmembrane region" description="Helical" evidence="1">
    <location>
        <begin position="138"/>
        <end position="161"/>
    </location>
</feature>
<feature type="transmembrane region" description="Helical" evidence="1">
    <location>
        <begin position="408"/>
        <end position="425"/>
    </location>
</feature>
<feature type="transmembrane region" description="Helical" evidence="1">
    <location>
        <begin position="215"/>
        <end position="231"/>
    </location>
</feature>
<evidence type="ECO:0000313" key="2">
    <source>
        <dbReference type="EMBL" id="CDG03515.1"/>
    </source>
</evidence>
<keyword evidence="1" id="KW-0472">Membrane</keyword>
<dbReference type="RefSeq" id="WP_021721805.1">
    <property type="nucleotide sequence ID" value="NZ_CBLU010000003.1"/>
</dbReference>
<keyword evidence="1" id="KW-0812">Transmembrane</keyword>
<feature type="transmembrane region" description="Helical" evidence="1">
    <location>
        <begin position="237"/>
        <end position="254"/>
    </location>
</feature>
<comment type="caution">
    <text evidence="2">The sequence shown here is derived from an EMBL/GenBank/DDBJ whole genome shotgun (WGS) entry which is preliminary data.</text>
</comment>
<feature type="transmembrane region" description="Helical" evidence="1">
    <location>
        <begin position="191"/>
        <end position="208"/>
    </location>
</feature>
<feature type="transmembrane region" description="Helical" evidence="1">
    <location>
        <begin position="275"/>
        <end position="296"/>
    </location>
</feature>
<keyword evidence="1" id="KW-1133">Transmembrane helix</keyword>
<dbReference type="InterPro" id="IPR018674">
    <property type="entry name" value="DUF2142_membrane"/>
</dbReference>
<protein>
    <submittedName>
        <fullName evidence="2">Predicted membrane protein</fullName>
    </submittedName>
</protein>
<dbReference type="AlphaFoldDB" id="S6EQ88"/>
<evidence type="ECO:0000313" key="3">
    <source>
        <dbReference type="Proteomes" id="UP000015361"/>
    </source>
</evidence>
<feature type="transmembrane region" description="Helical" evidence="1">
    <location>
        <begin position="337"/>
        <end position="356"/>
    </location>
</feature>
<proteinExistence type="predicted"/>
<evidence type="ECO:0000256" key="1">
    <source>
        <dbReference type="SAM" id="Phobius"/>
    </source>
</evidence>
<gene>
    <name evidence="2" type="primary">LACR_0222</name>
    <name evidence="2" type="ORF">O9U_00300</name>
</gene>
<accession>S6EQ88</accession>
<feature type="transmembrane region" description="Helical" evidence="1">
    <location>
        <begin position="21"/>
        <end position="41"/>
    </location>
</feature>
<reference evidence="2 3" key="1">
    <citation type="journal article" date="2013" name="Appl. Environ. Microbiol.">
        <title>The Carbohydrate Metabolism Signature of Lactococcus lactis Strain A12 Reveals Its Sourdough Ecosystem Origin.</title>
        <authorList>
            <person name="Passerini D."/>
            <person name="Coddeville M."/>
            <person name="Le Bourgeois P."/>
            <person name="Loubiere P."/>
            <person name="Ritzenthaler P."/>
            <person name="Fontagne-Faucher C."/>
            <person name="Daveran-Mingot M.L."/>
            <person name="Cocaign-Bousquet M."/>
        </authorList>
    </citation>
    <scope>NUCLEOTIDE SEQUENCE [LARGE SCALE GENOMIC DNA]</scope>
    <source>
        <strain evidence="2 3">A12</strain>
    </source>
</reference>
<feature type="transmembrane region" description="Helical" evidence="1">
    <location>
        <begin position="368"/>
        <end position="388"/>
    </location>
</feature>
<sequence length="463" mass="53114">MEHIYTREIPQSKKLRKYIHKIYLIIAIFCGLLISTIMPLFNEPDGQYHFAVSSAIVGLNTDISKYGEDEIGSGMSGQKSFYRNGTFLEQYFFTKATIYPSKDSPRNLDLGNKFNYNYIGHLIPAAGVWIGYHLYPSLGMMIVIARLFSMFVYSVIMYFIIKYLKFGKLLFATVSLSPVIMNTFSSLSYDSLGMVTAAATIALMINMIAFKKVRFWDWILMAILLGLSLIGSKPNLWLINVLFPLVVILVLLMPRSEQREDIYLRRNRVKANLLIRYKWFFSFGLLIIFIVAGSYMTRDRGGLFEVIIRLIFTQSFRFYDIYSPGDFGNLLVSPYPYYNYMPTILIAIWGILIVLVSISEKAFHKSVLLSFSASLVIMLGIFSAYYGFLGYGSLSGFALRMTIQGVQWRYFTPLLLLLPLIFSNERIKFRVPSRNSVVIFMIVTAIVSNFLLVFNTLWGMIMV</sequence>
<dbReference type="Pfam" id="PF09913">
    <property type="entry name" value="DUF2142"/>
    <property type="match status" value="1"/>
</dbReference>
<dbReference type="EMBL" id="CBLU010000003">
    <property type="protein sequence ID" value="CDG03515.1"/>
    <property type="molecule type" value="Genomic_DNA"/>
</dbReference>
<dbReference type="Proteomes" id="UP000015361">
    <property type="component" value="Unassembled WGS sequence"/>
</dbReference>
<organism evidence="2 3">
    <name type="scientific">Lactococcus lactis subsp. lactis A12</name>
    <dbReference type="NCBI Taxonomy" id="1137134"/>
    <lineage>
        <taxon>Bacteria</taxon>
        <taxon>Bacillati</taxon>
        <taxon>Bacillota</taxon>
        <taxon>Bacilli</taxon>
        <taxon>Lactobacillales</taxon>
        <taxon>Streptococcaceae</taxon>
        <taxon>Lactococcus</taxon>
    </lineage>
</organism>
<feature type="transmembrane region" description="Helical" evidence="1">
    <location>
        <begin position="437"/>
        <end position="461"/>
    </location>
</feature>